<evidence type="ECO:0000256" key="4">
    <source>
        <dbReference type="ARBA" id="ARBA00022679"/>
    </source>
</evidence>
<dbReference type="Pfam" id="PF16575">
    <property type="entry name" value="CLP1_P"/>
    <property type="match status" value="2"/>
</dbReference>
<feature type="domain" description="Clp1 P-loop" evidence="9">
    <location>
        <begin position="714"/>
        <end position="767"/>
    </location>
</feature>
<organism evidence="10 11">
    <name type="scientific">Sporisorium graminicola</name>
    <dbReference type="NCBI Taxonomy" id="280036"/>
    <lineage>
        <taxon>Eukaryota</taxon>
        <taxon>Fungi</taxon>
        <taxon>Dikarya</taxon>
        <taxon>Basidiomycota</taxon>
        <taxon>Ustilaginomycotina</taxon>
        <taxon>Ustilaginomycetes</taxon>
        <taxon>Ustilaginales</taxon>
        <taxon>Ustilaginaceae</taxon>
        <taxon>Sporisorium</taxon>
    </lineage>
</organism>
<keyword evidence="6" id="KW-0418">Kinase</keyword>
<feature type="compositionally biased region" description="Low complexity" evidence="8">
    <location>
        <begin position="22"/>
        <end position="39"/>
    </location>
</feature>
<dbReference type="InterPro" id="IPR027417">
    <property type="entry name" value="P-loop_NTPase"/>
</dbReference>
<feature type="region of interest" description="Disordered" evidence="8">
    <location>
        <begin position="962"/>
        <end position="999"/>
    </location>
</feature>
<dbReference type="GO" id="GO:0051731">
    <property type="term" value="F:polynucleotide 5'-hydroxyl-kinase activity"/>
    <property type="evidence" value="ECO:0007669"/>
    <property type="project" value="InterPro"/>
</dbReference>
<feature type="compositionally biased region" description="Polar residues" evidence="8">
    <location>
        <begin position="324"/>
        <end position="335"/>
    </location>
</feature>
<dbReference type="InterPro" id="IPR032319">
    <property type="entry name" value="CLP1_P"/>
</dbReference>
<feature type="compositionally biased region" description="Basic and acidic residues" evidence="8">
    <location>
        <begin position="418"/>
        <end position="427"/>
    </location>
</feature>
<feature type="region of interest" description="Disordered" evidence="8">
    <location>
        <begin position="1261"/>
        <end position="1308"/>
    </location>
</feature>
<evidence type="ECO:0000256" key="8">
    <source>
        <dbReference type="SAM" id="MobiDB-lite"/>
    </source>
</evidence>
<accession>A0A4U7L350</accession>
<feature type="compositionally biased region" description="Acidic residues" evidence="8">
    <location>
        <begin position="441"/>
        <end position="453"/>
    </location>
</feature>
<feature type="compositionally biased region" description="Polar residues" evidence="8">
    <location>
        <begin position="237"/>
        <end position="254"/>
    </location>
</feature>
<feature type="compositionally biased region" description="Low complexity" evidence="8">
    <location>
        <begin position="76"/>
        <end position="95"/>
    </location>
</feature>
<feature type="compositionally biased region" description="Basic and acidic residues" evidence="8">
    <location>
        <begin position="200"/>
        <end position="218"/>
    </location>
</feature>
<gene>
    <name evidence="10" type="ORF">EX895_000306</name>
</gene>
<evidence type="ECO:0000313" key="11">
    <source>
        <dbReference type="Proteomes" id="UP000306050"/>
    </source>
</evidence>
<dbReference type="PANTHER" id="PTHR12755">
    <property type="entry name" value="CLEAVAGE/POLYADENYLATION FACTOR IA SUBUNIT CLP1P"/>
    <property type="match status" value="1"/>
</dbReference>
<keyword evidence="4" id="KW-0808">Transferase</keyword>
<dbReference type="InterPro" id="IPR045116">
    <property type="entry name" value="Clp1/Grc3"/>
</dbReference>
<evidence type="ECO:0000256" key="2">
    <source>
        <dbReference type="ARBA" id="ARBA00018706"/>
    </source>
</evidence>
<evidence type="ECO:0000256" key="5">
    <source>
        <dbReference type="ARBA" id="ARBA00022741"/>
    </source>
</evidence>
<name>A0A4U7L350_9BASI</name>
<feature type="compositionally biased region" description="Polar residues" evidence="8">
    <location>
        <begin position="40"/>
        <end position="60"/>
    </location>
</feature>
<evidence type="ECO:0000313" key="10">
    <source>
        <dbReference type="EMBL" id="TKY90308.1"/>
    </source>
</evidence>
<dbReference type="RefSeq" id="XP_029742293.1">
    <property type="nucleotide sequence ID" value="XM_029880907.1"/>
</dbReference>
<sequence length="1308" mass="140168">MARGRTAAATAAAAAPPPPPRLSALAARKARQEAQAQAQTIRSSNTRRPSQASSSRQVDSQSDEEKLGVEVVLPMSSASQAAASRARSPLPASSPDITAPLTLKRPRTSSTAQEASTSIAVTRPRRNSTASTAAQQVSTPKAPRASKVKVSQSTPIRANDITTPSSSKRTPASSNNVGKARHDSDAEGEVDADDVDNDLDLTRDLEKIISDLNDRNDVSDIQTSEQDAPPRKKRAKQPSNVIDTPLKSTSNTKRTPAKASRSEKAPSKKAAAKRQSPKKVDARDPKVTQSNEVASSAKAKQPPKKKLTADQMRVRDAKRYFADTAQQRGKTNVETSAMPVEDQETGFLAFGDDADDGDDQSRSTDAEEEEHDDQGEEAEEEDEDRTDDSSDDDQPQKGQSIPTNGSMLSFRPANGGPRRADRQRKGNEVLPYSLPNKIVLEDEEEDAEDDEQEDMDPVQLGSHALTRQALSDAVPYSRFVPVLEGETKNLSVVENKRKRGKEALYFGLRAGETLVFLGIGHLEVLRGSVQMGGAIISSSAEGLSAADIYAPLSNALPVLKSVSASRYPGYTEAAAGASQNSGDSQVESSVQDIFDIAFDSIVRLTPLSSPITALGQVCPIGGLATLFSMPPSLELSSQVHQLSTIKVLLEPDIDDLLQKQRQRILLANGIFPTVGLSATYIPHKWQHALHRLSASAVSAAQHPQEEAVVALIRGNKKVGKSTLSRMSLERLLSMGKSIGGKVAYLELDLGQSDFGPPGMVALHLLSLTDTVQSGVLEETEADATERMDGESDEAPPESGGPAAALQSDQPRFRNCIKLGPGWCQPRVPVRAHFIGDVSPRDDPESYVAAAHDLIDFFRTHIQPGQPGEDGEPQRVPLVINTQGWIKGLGADLAARIEPLLRPTHIFDVIPRGSSDPVPPPTRGQPWLDSEGAILGSGPEIVTLESVSQLEYVQNAFGQQRYSDSNNQRAQANANQSSSTSRAVDDKHEAGDGDSTPPRYITEVGSKLAPAESRLLNIMSYLYATKLAPPGPGSATAQGTWDFSQPLVHRRPLVVDVRNGLKAGVRVLALGSSVPDSLKLMALNSSIVAIIVTDRNDALQALQDDAEARKHLDAGSTWKQAFDRAAQLAQLGRGLSTRCVGLGIVRSIDALSGQIHLVAPLDPAFLRQVESDTGAHIGLIKGALELPVWASLDFEAIKEARESRLDVPPATATATLPLSLDGGASSNGIHTAEEQPQEKLLAGIPRNQVPYLEWPYSTNALTSSSSRQKGRHAAAFNGNSSSNASSVPLTLGSEKRRVRRNLMRKSQFA</sequence>
<proteinExistence type="inferred from homology"/>
<comment type="caution">
    <text evidence="10">The sequence shown here is derived from an EMBL/GenBank/DDBJ whole genome shotgun (WGS) entry which is preliminary data.</text>
</comment>
<feature type="compositionally biased region" description="Low complexity" evidence="8">
    <location>
        <begin position="1272"/>
        <end position="1285"/>
    </location>
</feature>
<feature type="domain" description="Clp1 P-loop" evidence="9">
    <location>
        <begin position="831"/>
        <end position="905"/>
    </location>
</feature>
<dbReference type="OrthoDB" id="2405412at2759"/>
<reference evidence="10 11" key="1">
    <citation type="submission" date="2019-05" db="EMBL/GenBank/DDBJ databases">
        <title>Sporisorium graminicola CBS 10092 draft sequencing and annotation.</title>
        <authorList>
            <person name="Solano-Gonzalez S."/>
            <person name="Caddick M.X."/>
            <person name="Darby A."/>
        </authorList>
    </citation>
    <scope>NUCLEOTIDE SEQUENCE [LARGE SCALE GENOMIC DNA]</scope>
    <source>
        <strain evidence="10 11">CBS 10092</strain>
    </source>
</reference>
<protein>
    <recommendedName>
        <fullName evidence="3">Polynucleotide 5'-hydroxyl-kinase GRC3</fullName>
    </recommendedName>
    <alternativeName>
        <fullName evidence="2">Polynucleotide 5'-hydroxyl-kinase grc3</fullName>
    </alternativeName>
</protein>
<feature type="compositionally biased region" description="Basic and acidic residues" evidence="8">
    <location>
        <begin position="312"/>
        <end position="321"/>
    </location>
</feature>
<dbReference type="KEGG" id="sgra:EX895_000306"/>
<feature type="compositionally biased region" description="Polar residues" evidence="8">
    <location>
        <begin position="149"/>
        <end position="177"/>
    </location>
</feature>
<dbReference type="GO" id="GO:0005634">
    <property type="term" value="C:nucleus"/>
    <property type="evidence" value="ECO:0007669"/>
    <property type="project" value="TreeGrafter"/>
</dbReference>
<dbReference type="EMBL" id="SRRM01000002">
    <property type="protein sequence ID" value="TKY90308.1"/>
    <property type="molecule type" value="Genomic_DNA"/>
</dbReference>
<keyword evidence="5" id="KW-0547">Nucleotide-binding</keyword>
<dbReference type="GO" id="GO:0005524">
    <property type="term" value="F:ATP binding"/>
    <property type="evidence" value="ECO:0007669"/>
    <property type="project" value="UniProtKB-KW"/>
</dbReference>
<feature type="region of interest" description="Disordered" evidence="8">
    <location>
        <begin position="780"/>
        <end position="806"/>
    </location>
</feature>
<feature type="compositionally biased region" description="Low complexity" evidence="8">
    <location>
        <begin position="1"/>
        <end position="14"/>
    </location>
</feature>
<dbReference type="GeneID" id="40723201"/>
<feature type="compositionally biased region" description="Low complexity" evidence="8">
    <location>
        <begin position="964"/>
        <end position="981"/>
    </location>
</feature>
<feature type="compositionally biased region" description="Polar residues" evidence="8">
    <location>
        <begin position="396"/>
        <end position="407"/>
    </location>
</feature>
<feature type="compositionally biased region" description="Acidic residues" evidence="8">
    <location>
        <begin position="186"/>
        <end position="199"/>
    </location>
</feature>
<dbReference type="Proteomes" id="UP000306050">
    <property type="component" value="Chromosome SGRAM_1"/>
</dbReference>
<comment type="similarity">
    <text evidence="1">Belongs to the Clp1 family. NOL9/GRC3 subfamily.</text>
</comment>
<dbReference type="Gene3D" id="3.40.50.300">
    <property type="entry name" value="P-loop containing nucleotide triphosphate hydrolases"/>
    <property type="match status" value="1"/>
</dbReference>
<feature type="compositionally biased region" description="Acidic residues" evidence="8">
    <location>
        <begin position="366"/>
        <end position="393"/>
    </location>
</feature>
<feature type="region of interest" description="Disordered" evidence="8">
    <location>
        <begin position="1"/>
        <end position="453"/>
    </location>
</feature>
<dbReference type="GO" id="GO:0000448">
    <property type="term" value="P:cleavage in ITS2 between 5.8S rRNA and LSU-rRNA of tricistronic rRNA transcript (SSU-rRNA, 5.8S rRNA, LSU-rRNA)"/>
    <property type="evidence" value="ECO:0007669"/>
    <property type="project" value="TreeGrafter"/>
</dbReference>
<keyword evidence="11" id="KW-1185">Reference proteome</keyword>
<keyword evidence="7" id="KW-0067">ATP-binding</keyword>
<dbReference type="PANTHER" id="PTHR12755:SF3">
    <property type="entry name" value="POLYNUCLEOTIDE 5'-HYDROXYL-KINASE NOL9"/>
    <property type="match status" value="1"/>
</dbReference>
<evidence type="ECO:0000256" key="1">
    <source>
        <dbReference type="ARBA" id="ARBA00011003"/>
    </source>
</evidence>
<evidence type="ECO:0000259" key="9">
    <source>
        <dbReference type="Pfam" id="PF16575"/>
    </source>
</evidence>
<feature type="compositionally biased region" description="Polar residues" evidence="8">
    <location>
        <begin position="108"/>
        <end position="120"/>
    </location>
</feature>
<feature type="compositionally biased region" description="Polar residues" evidence="8">
    <location>
        <begin position="127"/>
        <end position="139"/>
    </location>
</feature>
<evidence type="ECO:0000256" key="3">
    <source>
        <dbReference type="ARBA" id="ARBA00019824"/>
    </source>
</evidence>
<evidence type="ECO:0000256" key="6">
    <source>
        <dbReference type="ARBA" id="ARBA00022777"/>
    </source>
</evidence>
<evidence type="ECO:0000256" key="7">
    <source>
        <dbReference type="ARBA" id="ARBA00022840"/>
    </source>
</evidence>